<dbReference type="SUPFAM" id="SSF53448">
    <property type="entry name" value="Nucleotide-diphospho-sugar transferases"/>
    <property type="match status" value="1"/>
</dbReference>
<gene>
    <name evidence="1" type="primary">legF</name>
    <name evidence="1" type="ORF">Rhal01_01659</name>
</gene>
<reference evidence="1 2" key="1">
    <citation type="submission" date="2024-02" db="EMBL/GenBank/DDBJ databases">
        <title>Rubritalea halochordaticola NBRC 107102.</title>
        <authorList>
            <person name="Ichikawa N."/>
            <person name="Katano-Makiyama Y."/>
            <person name="Hidaka K."/>
        </authorList>
    </citation>
    <scope>NUCLEOTIDE SEQUENCE [LARGE SCALE GENOMIC DNA]</scope>
    <source>
        <strain evidence="1 2">NBRC 107102</strain>
    </source>
</reference>
<dbReference type="InterPro" id="IPR003329">
    <property type="entry name" value="Cytidylyl_trans"/>
</dbReference>
<comment type="caution">
    <text evidence="1">The sequence shown here is derived from an EMBL/GenBank/DDBJ whole genome shotgun (WGS) entry which is preliminary data.</text>
</comment>
<protein>
    <submittedName>
        <fullName evidence="1">CMP-N,N'-diacetyllegionaminic acid synthase</fullName>
    </submittedName>
</protein>
<dbReference type="EMBL" id="BAABRL010000004">
    <property type="protein sequence ID" value="GAA5495484.1"/>
    <property type="molecule type" value="Genomic_DNA"/>
</dbReference>
<evidence type="ECO:0000313" key="2">
    <source>
        <dbReference type="Proteomes" id="UP001424741"/>
    </source>
</evidence>
<dbReference type="Pfam" id="PF02348">
    <property type="entry name" value="CTP_transf_3"/>
    <property type="match status" value="1"/>
</dbReference>
<dbReference type="RefSeq" id="WP_346188276.1">
    <property type="nucleotide sequence ID" value="NZ_BAABRL010000004.1"/>
</dbReference>
<dbReference type="Proteomes" id="UP001424741">
    <property type="component" value="Unassembled WGS sequence"/>
</dbReference>
<dbReference type="CDD" id="cd02513">
    <property type="entry name" value="CMP-NeuAc_Synthase"/>
    <property type="match status" value="1"/>
</dbReference>
<dbReference type="NCBIfam" id="TIGR03584">
    <property type="entry name" value="PseF"/>
    <property type="match status" value="1"/>
</dbReference>
<dbReference type="InterPro" id="IPR050793">
    <property type="entry name" value="CMP-NeuNAc_synthase"/>
</dbReference>
<dbReference type="InterPro" id="IPR020039">
    <property type="entry name" value="PseF"/>
</dbReference>
<sequence length="233" mass="26195">MHLAIIPARGGSKRIPRKNILEFRGKPMIVWSIAAALQSNCFDHVVVSTDDPEIAEVARAHGAVTPFIRPAELSDDFTPTLPVLKHAVEASEKAFGSSLETGCCLYATAPFVTPNALIRGRDLLQHHPDLDYAVSVTSFPFPIQRALMLEKNQQLSMVHPEHEMTRSQDLPERYHDAGQFYWFRRAPIFANKGFFSSATAPVILPRERVQDIDTLEDWRCAELAHELLSHRTT</sequence>
<proteinExistence type="predicted"/>
<evidence type="ECO:0000313" key="1">
    <source>
        <dbReference type="EMBL" id="GAA5495484.1"/>
    </source>
</evidence>
<dbReference type="Gene3D" id="3.90.550.10">
    <property type="entry name" value="Spore Coat Polysaccharide Biosynthesis Protein SpsA, Chain A"/>
    <property type="match status" value="1"/>
</dbReference>
<dbReference type="PANTHER" id="PTHR21485">
    <property type="entry name" value="HAD SUPERFAMILY MEMBERS CMAS AND KDSC"/>
    <property type="match status" value="1"/>
</dbReference>
<keyword evidence="2" id="KW-1185">Reference proteome</keyword>
<name>A0ABP9V1K3_9BACT</name>
<accession>A0ABP9V1K3</accession>
<organism evidence="1 2">
    <name type="scientific">Rubritalea halochordaticola</name>
    <dbReference type="NCBI Taxonomy" id="714537"/>
    <lineage>
        <taxon>Bacteria</taxon>
        <taxon>Pseudomonadati</taxon>
        <taxon>Verrucomicrobiota</taxon>
        <taxon>Verrucomicrobiia</taxon>
        <taxon>Verrucomicrobiales</taxon>
        <taxon>Rubritaleaceae</taxon>
        <taxon>Rubritalea</taxon>
    </lineage>
</organism>
<dbReference type="PANTHER" id="PTHR21485:SF6">
    <property type="entry name" value="N-ACYLNEURAMINATE CYTIDYLYLTRANSFERASE-RELATED"/>
    <property type="match status" value="1"/>
</dbReference>
<dbReference type="InterPro" id="IPR029044">
    <property type="entry name" value="Nucleotide-diphossugar_trans"/>
</dbReference>